<protein>
    <submittedName>
        <fullName evidence="1">Uncharacterized protein</fullName>
    </submittedName>
</protein>
<organism evidence="1">
    <name type="scientific">Oryza sativa subsp. japonica</name>
    <name type="common">Rice</name>
    <dbReference type="NCBI Taxonomy" id="39947"/>
    <lineage>
        <taxon>Eukaryota</taxon>
        <taxon>Viridiplantae</taxon>
        <taxon>Streptophyta</taxon>
        <taxon>Embryophyta</taxon>
        <taxon>Tracheophyta</taxon>
        <taxon>Spermatophyta</taxon>
        <taxon>Magnoliopsida</taxon>
        <taxon>Liliopsida</taxon>
        <taxon>Poales</taxon>
        <taxon>Poaceae</taxon>
        <taxon>BOP clade</taxon>
        <taxon>Oryzoideae</taxon>
        <taxon>Oryzeae</taxon>
        <taxon>Oryzinae</taxon>
        <taxon>Oryza</taxon>
        <taxon>Oryza sativa</taxon>
    </lineage>
</organism>
<gene>
    <name evidence="1" type="primary">P0460C04.15</name>
</gene>
<evidence type="ECO:0000313" key="1">
    <source>
        <dbReference type="EMBL" id="BAD73774.1"/>
    </source>
</evidence>
<dbReference type="Proteomes" id="UP000817658">
    <property type="component" value="Chromosome 1"/>
</dbReference>
<name>Q5QLC4_ORYSJ</name>
<proteinExistence type="predicted"/>
<accession>Q5QLC4</accession>
<sequence length="62" mass="7198">MLYLFKFNLVVFSDSLDLKVGNREVKKRGDKLRWLAMADQDQLVLIPKRGSGFEHLFNADVD</sequence>
<dbReference type="AlphaFoldDB" id="Q5QLC4"/>
<dbReference type="EMBL" id="AP004366">
    <property type="protein sequence ID" value="BAD73774.1"/>
    <property type="molecule type" value="Genomic_DNA"/>
</dbReference>
<reference evidence="1" key="1">
    <citation type="journal article" date="2002" name="Nature">
        <title>The genome sequence and structure of rice chromosome 1.</title>
        <authorList>
            <person name="Sasaki T."/>
            <person name="Matsumoto T."/>
            <person name="Yamamoto K."/>
            <person name="Sakata K."/>
            <person name="Baba T."/>
            <person name="Katayose Y."/>
            <person name="Wu J."/>
            <person name="Niimura Y."/>
            <person name="Cheng Z."/>
            <person name="Nagamura Y."/>
            <person name="Antonio B.A."/>
            <person name="Kanamori H."/>
            <person name="Hosokawa S."/>
            <person name="Masukawa M."/>
            <person name="Arikawa K."/>
            <person name="Chiden Y."/>
            <person name="Hayashi M."/>
            <person name="Okamoto M."/>
            <person name="Ando T."/>
            <person name="Aoki H."/>
            <person name="Arita K."/>
            <person name="Hamada M."/>
            <person name="Harada C."/>
            <person name="Hijishita S."/>
            <person name="Honda M."/>
            <person name="Ichikawa Y."/>
            <person name="Idonuma A."/>
            <person name="Iijima M."/>
            <person name="Ikeda M."/>
            <person name="Ikeno M."/>
            <person name="Itoh S."/>
            <person name="Itoh T."/>
            <person name="Itoh Y."/>
            <person name="Itoh Y."/>
            <person name="Iwabuchi A."/>
            <person name="Kamiya K."/>
            <person name="Karasawa W."/>
            <person name="Katagiri S."/>
            <person name="Kikuta A."/>
            <person name="Kobayashi N."/>
            <person name="Kono I."/>
            <person name="Machita K."/>
            <person name="Maehara T."/>
            <person name="Mizuno H."/>
            <person name="Mizubayashi T."/>
            <person name="Mukai Y."/>
            <person name="Nagasaki H."/>
            <person name="Nakashima M."/>
            <person name="Nakama Y."/>
            <person name="Nakamichi Y."/>
            <person name="Nakamura M."/>
            <person name="Namiki N."/>
            <person name="Negishi M."/>
            <person name="Ohta I."/>
            <person name="Ono N."/>
            <person name="Saji S."/>
            <person name="Sakai K."/>
            <person name="Shibata M."/>
            <person name="Shimokawa T."/>
            <person name="Shomura A."/>
            <person name="Song J."/>
            <person name="Takazaki Y."/>
            <person name="Terasawa K."/>
            <person name="Tsuji K."/>
            <person name="Waki K."/>
            <person name="Yamagata H."/>
            <person name="Yamane H."/>
            <person name="Yoshiki S."/>
            <person name="Yoshihara R."/>
            <person name="Yukawa K."/>
            <person name="Zhong H."/>
            <person name="Iwama H."/>
            <person name="Endo T."/>
            <person name="Ito H."/>
            <person name="Hahn J.H."/>
            <person name="Kim H.I."/>
            <person name="Eun M.Y."/>
            <person name="Yano M."/>
            <person name="Jiang J."/>
            <person name="Gojobori T."/>
        </authorList>
    </citation>
    <scope>NUCLEOTIDE SEQUENCE [LARGE SCALE GENOMIC DNA]</scope>
</reference>